<comment type="caution">
    <text evidence="6">The sequence shown here is derived from an EMBL/GenBank/DDBJ whole genome shotgun (WGS) entry which is preliminary data.</text>
</comment>
<dbReference type="Gene3D" id="3.40.50.140">
    <property type="match status" value="1"/>
</dbReference>
<sequence>MADILGVAQNPKIAETIAKALSNSNFDLKTKISKTNPVYSFSYNFQGSPQQFKLFSLNGRVFSGTLVTNPENLLLSLTEPIQYNIAQNDLLLLSNIKEWSERAETIIAFANETAEGDYFAYELSKICQKTVLRPIFHSLSPADLEESMTYVSEFREPFSQAYSLKNEFLIRFSDIFGNFFKQYFVKHLKNKANNAYIGPIEMSILSHIYNACYDRDSFVPEESSKIELVAVKDNIEISPKWVRKNIFCPLTSFSLYATVVNKDITTCVSDIFSKQTPKPKPRPMNSSKLLCLAMKYLKLSSSDTFKFAIELYEAGFISYPFTNTTNYPEDFDFHSIVSLIAAHPALSFAVGLRSKIEIPERKIERKDTNLENNDEILDRIEYFEMNSYLPIYPTNVYPSNDSSPKTKLYLLIARHFLASLSNDGEINETTVLFEVADEQFELTYKRLDEFSCWVATFPYISKPNDPMPEFSSGEILNTKSIKLVQNKSQAPEYLTERKLYKIMNKIGIGGKETFDALNKLISSNLIKKTFKNLKTTDFSSALVVSFEETGFDFRDTYFTDLIAKAVGQTLTGEGSSAKVEILTKLHGMTQEIISKGQNYKGVLDLVLKGLSM</sequence>
<reference evidence="6" key="1">
    <citation type="submission" date="2016-10" db="EMBL/GenBank/DDBJ databases">
        <authorList>
            <person name="Benchimol M."/>
            <person name="Almeida L.G."/>
            <person name="Vasconcelos A.T."/>
            <person name="Perreira-Neves A."/>
            <person name="Rosa I.A."/>
            <person name="Tasca T."/>
            <person name="Bogo M.R."/>
            <person name="de Souza W."/>
        </authorList>
    </citation>
    <scope>NUCLEOTIDE SEQUENCE [LARGE SCALE GENOMIC DNA]</scope>
    <source>
        <strain evidence="6">K</strain>
    </source>
</reference>
<dbReference type="PANTHER" id="PTHR11390:SF21">
    <property type="entry name" value="DNA TOPOISOMERASE 3-ALPHA"/>
    <property type="match status" value="1"/>
</dbReference>
<comment type="function">
    <text evidence="4">Introduces a single-strand break via transesterification at a target site in duplex DNA. Releases the supercoiling and torsional tension of DNA introduced during the DNA replication and transcription by transiently cleaving and rejoining one strand of the DNA duplex. The scissile phosphodiester is attacked by the catalytic tyrosine of the enzyme, resulting in the formation of a DNA-(5'-phosphotyrosyl)-enzyme intermediate and the expulsion of a 3'-OH DNA strand.</text>
</comment>
<dbReference type="OrthoDB" id="430051at2759"/>
<evidence type="ECO:0000256" key="4">
    <source>
        <dbReference type="RuleBase" id="RU362092"/>
    </source>
</evidence>
<keyword evidence="2 4" id="KW-0238">DNA-binding</keyword>
<dbReference type="PROSITE" id="PS52039">
    <property type="entry name" value="TOPO_IA_2"/>
    <property type="match status" value="1"/>
</dbReference>
<dbReference type="SUPFAM" id="SSF56712">
    <property type="entry name" value="Prokaryotic type I DNA topoisomerase"/>
    <property type="match status" value="1"/>
</dbReference>
<dbReference type="InterPro" id="IPR023405">
    <property type="entry name" value="Topo_IA_core_domain"/>
</dbReference>
<dbReference type="InterPro" id="IPR003602">
    <property type="entry name" value="Topo_IA_DNA-bd_dom"/>
</dbReference>
<dbReference type="RefSeq" id="XP_068357377.1">
    <property type="nucleotide sequence ID" value="XM_068506081.1"/>
</dbReference>
<dbReference type="Proteomes" id="UP000179807">
    <property type="component" value="Unassembled WGS sequence"/>
</dbReference>
<dbReference type="GO" id="GO:0031422">
    <property type="term" value="C:RecQ family helicase-topoisomerase III complex"/>
    <property type="evidence" value="ECO:0007669"/>
    <property type="project" value="TreeGrafter"/>
</dbReference>
<feature type="domain" description="Topo IA-type catalytic" evidence="5">
    <location>
        <begin position="102"/>
        <end position="593"/>
    </location>
</feature>
<gene>
    <name evidence="6" type="ORF">TRFO_28284</name>
</gene>
<evidence type="ECO:0000313" key="7">
    <source>
        <dbReference type="Proteomes" id="UP000179807"/>
    </source>
</evidence>
<dbReference type="GO" id="GO:0003917">
    <property type="term" value="F:DNA topoisomerase type I (single strand cut, ATP-independent) activity"/>
    <property type="evidence" value="ECO:0007669"/>
    <property type="project" value="UniProtKB-EC"/>
</dbReference>
<accession>A0A1J4JYK8</accession>
<dbReference type="GeneID" id="94840785"/>
<dbReference type="InterPro" id="IPR013826">
    <property type="entry name" value="Topo_IA_cen_sub3"/>
</dbReference>
<dbReference type="InterPro" id="IPR000380">
    <property type="entry name" value="Topo_IA"/>
</dbReference>
<evidence type="ECO:0000259" key="5">
    <source>
        <dbReference type="PROSITE" id="PS52039"/>
    </source>
</evidence>
<dbReference type="VEuPathDB" id="TrichDB:TRFO_28284"/>
<comment type="similarity">
    <text evidence="4">Belongs to the type IA topoisomerase family.</text>
</comment>
<dbReference type="InterPro" id="IPR013824">
    <property type="entry name" value="Topo_IA_cen_sub1"/>
</dbReference>
<dbReference type="Gene3D" id="1.10.290.10">
    <property type="entry name" value="Topoisomerase I, domain 4"/>
    <property type="match status" value="1"/>
</dbReference>
<evidence type="ECO:0000313" key="6">
    <source>
        <dbReference type="EMBL" id="OHT04241.1"/>
    </source>
</evidence>
<protein>
    <recommendedName>
        <fullName evidence="4">DNA topoisomerase</fullName>
        <ecNumber evidence="4">5.6.2.1</ecNumber>
    </recommendedName>
</protein>
<proteinExistence type="inferred from homology"/>
<keyword evidence="3 4" id="KW-0413">Isomerase</keyword>
<dbReference type="SMART" id="SM00437">
    <property type="entry name" value="TOP1Ac"/>
    <property type="match status" value="1"/>
</dbReference>
<keyword evidence="7" id="KW-1185">Reference proteome</keyword>
<dbReference type="AlphaFoldDB" id="A0A1J4JYK8"/>
<evidence type="ECO:0000256" key="2">
    <source>
        <dbReference type="ARBA" id="ARBA00023125"/>
    </source>
</evidence>
<dbReference type="GO" id="GO:0005634">
    <property type="term" value="C:nucleus"/>
    <property type="evidence" value="ECO:0007669"/>
    <property type="project" value="TreeGrafter"/>
</dbReference>
<dbReference type="GO" id="GO:0006310">
    <property type="term" value="P:DNA recombination"/>
    <property type="evidence" value="ECO:0007669"/>
    <property type="project" value="TreeGrafter"/>
</dbReference>
<dbReference type="Pfam" id="PF01131">
    <property type="entry name" value="Topoisom_bac"/>
    <property type="match status" value="1"/>
</dbReference>
<dbReference type="InterPro" id="IPR013497">
    <property type="entry name" value="Topo_IA_cen"/>
</dbReference>
<dbReference type="PANTHER" id="PTHR11390">
    <property type="entry name" value="PROKARYOTIC DNA TOPOISOMERASE"/>
    <property type="match status" value="1"/>
</dbReference>
<dbReference type="EMBL" id="MLAK01000800">
    <property type="protein sequence ID" value="OHT04241.1"/>
    <property type="molecule type" value="Genomic_DNA"/>
</dbReference>
<organism evidence="6 7">
    <name type="scientific">Tritrichomonas foetus</name>
    <dbReference type="NCBI Taxonomy" id="1144522"/>
    <lineage>
        <taxon>Eukaryota</taxon>
        <taxon>Metamonada</taxon>
        <taxon>Parabasalia</taxon>
        <taxon>Tritrichomonadida</taxon>
        <taxon>Tritrichomonadidae</taxon>
        <taxon>Tritrichomonas</taxon>
    </lineage>
</organism>
<name>A0A1J4JYK8_9EUKA</name>
<dbReference type="EC" id="5.6.2.1" evidence="4"/>
<dbReference type="GO" id="GO:0006281">
    <property type="term" value="P:DNA repair"/>
    <property type="evidence" value="ECO:0007669"/>
    <property type="project" value="TreeGrafter"/>
</dbReference>
<dbReference type="GO" id="GO:0006265">
    <property type="term" value="P:DNA topological change"/>
    <property type="evidence" value="ECO:0007669"/>
    <property type="project" value="InterPro"/>
</dbReference>
<evidence type="ECO:0000256" key="1">
    <source>
        <dbReference type="ARBA" id="ARBA00023029"/>
    </source>
</evidence>
<keyword evidence="1 4" id="KW-0799">Topoisomerase</keyword>
<evidence type="ECO:0000256" key="3">
    <source>
        <dbReference type="ARBA" id="ARBA00023235"/>
    </source>
</evidence>
<dbReference type="Gene3D" id="1.10.460.10">
    <property type="entry name" value="Topoisomerase I, domain 2"/>
    <property type="match status" value="1"/>
</dbReference>
<dbReference type="GO" id="GO:0003677">
    <property type="term" value="F:DNA binding"/>
    <property type="evidence" value="ECO:0007669"/>
    <property type="project" value="UniProtKB-KW"/>
</dbReference>
<dbReference type="InterPro" id="IPR013825">
    <property type="entry name" value="Topo_IA_cen_sub2"/>
</dbReference>
<comment type="catalytic activity">
    <reaction evidence="4">
        <text>ATP-independent breakage of single-stranded DNA, followed by passage and rejoining.</text>
        <dbReference type="EC" id="5.6.2.1"/>
    </reaction>
</comment>
<dbReference type="Gene3D" id="2.70.20.10">
    <property type="entry name" value="Topoisomerase I, domain 3"/>
    <property type="match status" value="1"/>
</dbReference>